<feature type="binding site" evidence="13">
    <location>
        <position position="560"/>
    </location>
    <ligand>
        <name>Zn(2+)</name>
        <dbReference type="ChEBI" id="CHEBI:29105"/>
        <note>catalytic</note>
    </ligand>
</feature>
<evidence type="ECO:0000259" key="16">
    <source>
        <dbReference type="PROSITE" id="PS50900"/>
    </source>
</evidence>
<feature type="binding site" evidence="13">
    <location>
        <position position="550"/>
    </location>
    <ligand>
        <name>Zn(2+)</name>
        <dbReference type="ChEBI" id="CHEBI:29105"/>
        <note>catalytic</note>
    </ligand>
</feature>
<dbReference type="Gene3D" id="2.20.100.10">
    <property type="entry name" value="Thrombospondin type-1 (TSP1) repeat"/>
    <property type="match status" value="6"/>
</dbReference>
<dbReference type="PROSITE" id="PS50092">
    <property type="entry name" value="TSP1"/>
    <property type="match status" value="6"/>
</dbReference>
<organism evidence="17 18">
    <name type="scientific">Aplysia californica</name>
    <name type="common">California sea hare</name>
    <dbReference type="NCBI Taxonomy" id="6500"/>
    <lineage>
        <taxon>Eukaryota</taxon>
        <taxon>Metazoa</taxon>
        <taxon>Spiralia</taxon>
        <taxon>Lophotrochozoa</taxon>
        <taxon>Mollusca</taxon>
        <taxon>Gastropoda</taxon>
        <taxon>Heterobranchia</taxon>
        <taxon>Euthyneura</taxon>
        <taxon>Tectipleura</taxon>
        <taxon>Aplysiida</taxon>
        <taxon>Aplysioidea</taxon>
        <taxon>Aplysiidae</taxon>
        <taxon>Aplysia</taxon>
    </lineage>
</organism>
<dbReference type="Pfam" id="PF19030">
    <property type="entry name" value="TSP1_ADAMTS"/>
    <property type="match status" value="5"/>
</dbReference>
<protein>
    <submittedName>
        <fullName evidence="18">A disintegrin and metalloproteinase with thrombospondin motifs 7</fullName>
    </submittedName>
</protein>
<dbReference type="RefSeq" id="XP_035829504.1">
    <property type="nucleotide sequence ID" value="XM_035973611.1"/>
</dbReference>
<feature type="region of interest" description="Disordered" evidence="14">
    <location>
        <begin position="105"/>
        <end position="129"/>
    </location>
</feature>
<dbReference type="Pfam" id="PF19236">
    <property type="entry name" value="ADAMTS_CR_3"/>
    <property type="match status" value="1"/>
</dbReference>
<dbReference type="InterPro" id="IPR001590">
    <property type="entry name" value="Peptidase_M12B"/>
</dbReference>
<evidence type="ECO:0000256" key="2">
    <source>
        <dbReference type="ARBA" id="ARBA00022525"/>
    </source>
</evidence>
<keyword evidence="3" id="KW-0272">Extracellular matrix</keyword>
<feature type="domain" description="Peptidase M12B" evidence="15">
    <location>
        <begin position="404"/>
        <end position="614"/>
    </location>
</feature>
<dbReference type="InterPro" id="IPR000884">
    <property type="entry name" value="TSP1_rpt"/>
</dbReference>
<feature type="region of interest" description="Disordered" evidence="14">
    <location>
        <begin position="375"/>
        <end position="399"/>
    </location>
</feature>
<feature type="active site" evidence="13">
    <location>
        <position position="551"/>
    </location>
</feature>
<keyword evidence="7" id="KW-0677">Repeat</keyword>
<evidence type="ECO:0000256" key="7">
    <source>
        <dbReference type="ARBA" id="ARBA00022737"/>
    </source>
</evidence>
<evidence type="ECO:0000256" key="13">
    <source>
        <dbReference type="PROSITE-ProRule" id="PRU00276"/>
    </source>
</evidence>
<dbReference type="Gene3D" id="2.60.120.830">
    <property type="match status" value="1"/>
</dbReference>
<evidence type="ECO:0000313" key="17">
    <source>
        <dbReference type="Proteomes" id="UP000694888"/>
    </source>
</evidence>
<dbReference type="InterPro" id="IPR036383">
    <property type="entry name" value="TSP1_rpt_sf"/>
</dbReference>
<dbReference type="InterPro" id="IPR010909">
    <property type="entry name" value="PLAC"/>
</dbReference>
<dbReference type="InterPro" id="IPR010294">
    <property type="entry name" value="ADAMTS_spacer1"/>
</dbReference>
<feature type="compositionally biased region" description="Basic residues" evidence="14">
    <location>
        <begin position="1303"/>
        <end position="1323"/>
    </location>
</feature>
<keyword evidence="9 13" id="KW-0862">Zinc</keyword>
<dbReference type="PANTHER" id="PTHR13723:SF200">
    <property type="entry name" value="ADAM METALLOPEPTIDASE WITH THROMBOSPONDIN TYPE 1 MOTIF B, ISOFORM B"/>
    <property type="match status" value="1"/>
</dbReference>
<dbReference type="Proteomes" id="UP000694888">
    <property type="component" value="Unplaced"/>
</dbReference>
<evidence type="ECO:0000256" key="10">
    <source>
        <dbReference type="ARBA" id="ARBA00023049"/>
    </source>
</evidence>
<dbReference type="GeneID" id="101858466"/>
<dbReference type="Gene3D" id="3.40.1620.60">
    <property type="match status" value="1"/>
</dbReference>
<dbReference type="Pfam" id="PF01421">
    <property type="entry name" value="Reprolysin"/>
    <property type="match status" value="1"/>
</dbReference>
<evidence type="ECO:0000256" key="5">
    <source>
        <dbReference type="ARBA" id="ARBA00022723"/>
    </source>
</evidence>
<feature type="domain" description="PLAC" evidence="16">
    <location>
        <begin position="1535"/>
        <end position="1575"/>
    </location>
</feature>
<dbReference type="PROSITE" id="PS50215">
    <property type="entry name" value="ADAM_MEPRO"/>
    <property type="match status" value="1"/>
</dbReference>
<feature type="region of interest" description="Disordered" evidence="14">
    <location>
        <begin position="1262"/>
        <end position="1282"/>
    </location>
</feature>
<evidence type="ECO:0000256" key="4">
    <source>
        <dbReference type="ARBA" id="ARBA00022670"/>
    </source>
</evidence>
<feature type="region of interest" description="Disordered" evidence="14">
    <location>
        <begin position="1302"/>
        <end position="1362"/>
    </location>
</feature>
<dbReference type="InterPro" id="IPR045371">
    <property type="entry name" value="ADAMTS_CR_3"/>
</dbReference>
<dbReference type="PANTHER" id="PTHR13723">
    <property type="entry name" value="ADAMTS A DISINTEGRIN AND METALLOPROTEASE WITH THROMBOSPONDIN MOTIFS PROTEASE"/>
    <property type="match status" value="1"/>
</dbReference>
<evidence type="ECO:0000259" key="15">
    <source>
        <dbReference type="PROSITE" id="PS50215"/>
    </source>
</evidence>
<dbReference type="InterPro" id="IPR002870">
    <property type="entry name" value="Peptidase_M12B_N"/>
</dbReference>
<dbReference type="CDD" id="cd04273">
    <property type="entry name" value="ZnMc_ADAMTS_like"/>
    <property type="match status" value="1"/>
</dbReference>
<gene>
    <name evidence="18" type="primary">LOC101858466</name>
</gene>
<sequence>MWLSGLDGLPTLASCRQREELADSPCAHRHSNRRSLSISTEDTSDSRLRHCCHRHQSECTGIDDDISFIAHNETVDPSASQCSRQLVCAGDVMVKDSSCLVCRSAGTPDSTASATTSTTTTTTTTSTSSASSSTRLALSLFLVVSLLNGTSAAVTGFHFPDIKQERFARDLSQFHISWPSRVDHQGEFVSHELQATDNLVRKRRSAGDPLDIGVPLEGESSGQAGEDLVHYKISVDPKRDVIVKVKESKLLVAPGAVIERKVSKFKNVSDSVFSTLDHQKGCHFTGEVPGQSSSLVALHTCDGLRGFLQLDEEEYLIEPVKGHESSSIGSRPHLVYKRSAIPEHLDFVSRSKRHEPACGVQEEYNRVLEHRERWERRRRSTSRAQSSEKTSGHSRQKRSISIERHVETLVVVDPEMVQYYVYEDIETYVLTVMNMVAALFHDASIGNAINIVIVRILLMQDPDEELKITHHADKTLKSFCKWQKNINFRDDDHPNHHDVAVLLTRRNICSRMNEPCSTLGLAQVAGLCQPHRTCSINEDTGLSLAWTVAHEMGHNFAMKHDNGQDNCKSDDVIQYVMAPHLTWDKTPSKWSSCSRASITKFLDRNWGYCLDDPPGLHEFKYPELPAGTMYDADHQCRLLYGDGAERCNGIEVLENICTTLWCRVNNKCSTKLQAAAVGTICGKNKWCFAGQCVDIGERPQAIDGQWGQWQEWTSCTRTCGAGVSLSQRQCNHPPPSNGGRYCTGERKRYRICNTDPCDEEAQSFRAQQCAEFNKLPYKGSKYEWEPISTPETPCQLHCKPKDMFFSVLLKDIVTDGTPCVMGSRHMCISGRCRHVGCDWILDSSATEDRCGVCFGDGSTCKTIKQQFKETKKLGYVEATVIPVGARNIRVEEVAEASNFLALRNDAGEYYLNGHWFIQWSGDYEVAGTVIHYKRIGNREKFLAPGPLKEPLHIMLLMQTHNPGVEFEYTVPKENATDNRKPEFSWDFMGWSHCTVSCGGGKLWTHNSLWRRILVIRILEDSVFWNTKRSITLCIHTKISVLFPLYKILLKVNGTFYAHFSLVFTTGTQRSAVVCKEQEAGLVDEMFCDSNTKPDDQLRECNAHLCPARWWTGPWQHCSVTCGDKGIHRRTVICVRSLGSDEQIALEDEACGGLEKPVEVEPCHHKDPCPGLGVWVVEEWSNCTRPCDGGVQFRKVICTRGSHCTAGKPDVKRSCNEHKCISEVEEKMLDISEGGVVLSDSTLNSPLPASSDFIPYVNGSAVLPPGDNDNNNDSKNVLIGDSYKSYTPPGANVDFELTNQDTNHKHKHRYHRHHRHHNKNHHKKNNEESNKADHDSGKKGEEDPTSNNTGNSGPPEELQGTGDNSKFVWQTLDWSRCSRQCGKGVRTREVFCIQAHTGGRVGLDFCALGTKPSTIEECFESECLNWQKGDWSQCSATCGYATQQRQVLCDNPGRCDDRQKPASVRECKDLGPCIAWVYGGWSQCTKSCGTGIQERLVQCVNLTSQQLAHGCKADRKPQRKQQCNEQDCPDNVNAALSVSCESNDLNYKVCRMLKKVGLCHKQYVQAKCCRTCADHSRPKPHKSKMARR</sequence>
<evidence type="ECO:0000256" key="14">
    <source>
        <dbReference type="SAM" id="MobiDB-lite"/>
    </source>
</evidence>
<dbReference type="SMART" id="SM00209">
    <property type="entry name" value="TSP1"/>
    <property type="match status" value="6"/>
</dbReference>
<dbReference type="InterPro" id="IPR013273">
    <property type="entry name" value="ADAMTS/ADAMTS-like"/>
</dbReference>
<dbReference type="Pfam" id="PF00090">
    <property type="entry name" value="TSP_1"/>
    <property type="match status" value="1"/>
</dbReference>
<dbReference type="SUPFAM" id="SSF82895">
    <property type="entry name" value="TSP-1 type 1 repeat"/>
    <property type="match status" value="6"/>
</dbReference>
<keyword evidence="11" id="KW-1015">Disulfide bond</keyword>
<proteinExistence type="predicted"/>
<keyword evidence="4" id="KW-0645">Protease</keyword>
<dbReference type="GO" id="GO:0008237">
    <property type="term" value="F:metallopeptidase activity"/>
    <property type="evidence" value="ECO:0007669"/>
    <property type="project" value="UniProtKB-KW"/>
</dbReference>
<keyword evidence="8" id="KW-0378">Hydrolase</keyword>
<evidence type="ECO:0000313" key="18">
    <source>
        <dbReference type="RefSeq" id="XP_035829504.1"/>
    </source>
</evidence>
<dbReference type="InterPro" id="IPR050439">
    <property type="entry name" value="ADAMTS_ADAMTS-like"/>
</dbReference>
<evidence type="ECO:0000256" key="12">
    <source>
        <dbReference type="ARBA" id="ARBA00023180"/>
    </source>
</evidence>
<evidence type="ECO:0000256" key="1">
    <source>
        <dbReference type="ARBA" id="ARBA00004498"/>
    </source>
</evidence>
<feature type="compositionally biased region" description="Basic and acidic residues" evidence="14">
    <location>
        <begin position="1324"/>
        <end position="1341"/>
    </location>
</feature>
<dbReference type="Pfam" id="PF05986">
    <property type="entry name" value="ADAMTS_spacer1"/>
    <property type="match status" value="1"/>
</dbReference>
<dbReference type="Pfam" id="PF01562">
    <property type="entry name" value="Pep_M12B_propep"/>
    <property type="match status" value="1"/>
</dbReference>
<comment type="subcellular location">
    <subcellularLocation>
        <location evidence="1">Secreted</location>
        <location evidence="1">Extracellular space</location>
        <location evidence="1">Extracellular matrix</location>
    </subcellularLocation>
</comment>
<evidence type="ECO:0000256" key="8">
    <source>
        <dbReference type="ARBA" id="ARBA00022801"/>
    </source>
</evidence>
<feature type="binding site" evidence="13">
    <location>
        <position position="554"/>
    </location>
    <ligand>
        <name>Zn(2+)</name>
        <dbReference type="ChEBI" id="CHEBI:29105"/>
        <note>catalytic</note>
    </ligand>
</feature>
<dbReference type="InterPro" id="IPR024079">
    <property type="entry name" value="MetalloPept_cat_dom_sf"/>
</dbReference>
<dbReference type="PRINTS" id="PR01857">
    <property type="entry name" value="ADAMTSFAMILY"/>
</dbReference>
<keyword evidence="12" id="KW-0325">Glycoprotein</keyword>
<keyword evidence="2" id="KW-0964">Secreted</keyword>
<feature type="compositionally biased region" description="Low complexity" evidence="14">
    <location>
        <begin position="110"/>
        <end position="129"/>
    </location>
</feature>
<dbReference type="InterPro" id="IPR041645">
    <property type="entry name" value="ADAMTS_CR_2"/>
</dbReference>
<evidence type="ECO:0000256" key="11">
    <source>
        <dbReference type="ARBA" id="ARBA00023157"/>
    </source>
</evidence>
<name>A0ABM1W4B1_APLCA</name>
<keyword evidence="5 13" id="KW-0479">Metal-binding</keyword>
<dbReference type="SUPFAM" id="SSF55486">
    <property type="entry name" value="Metalloproteases ('zincins'), catalytic domain"/>
    <property type="match status" value="1"/>
</dbReference>
<keyword evidence="10 18" id="KW-0482">Metalloprotease</keyword>
<evidence type="ECO:0000256" key="6">
    <source>
        <dbReference type="ARBA" id="ARBA00022729"/>
    </source>
</evidence>
<dbReference type="Gene3D" id="3.40.390.10">
    <property type="entry name" value="Collagenase (Catalytic Domain)"/>
    <property type="match status" value="1"/>
</dbReference>
<accession>A0ABM1W4B1</accession>
<evidence type="ECO:0000256" key="9">
    <source>
        <dbReference type="ARBA" id="ARBA00022833"/>
    </source>
</evidence>
<dbReference type="PROSITE" id="PS50900">
    <property type="entry name" value="PLAC"/>
    <property type="match status" value="1"/>
</dbReference>
<dbReference type="Pfam" id="PF17771">
    <property type="entry name" value="ADAMTS_CR_2"/>
    <property type="match status" value="1"/>
</dbReference>
<keyword evidence="17" id="KW-1185">Reference proteome</keyword>
<evidence type="ECO:0000256" key="3">
    <source>
        <dbReference type="ARBA" id="ARBA00022530"/>
    </source>
</evidence>
<keyword evidence="6" id="KW-0732">Signal</keyword>
<reference evidence="18" key="1">
    <citation type="submission" date="2025-08" db="UniProtKB">
        <authorList>
            <consortium name="RefSeq"/>
        </authorList>
    </citation>
    <scope>IDENTIFICATION</scope>
</reference>
<comment type="caution">
    <text evidence="13">Lacks conserved residue(s) required for the propagation of feature annotation.</text>
</comment>